<accession>A0A918YU31</accession>
<dbReference type="InterPro" id="IPR037143">
    <property type="entry name" value="4-PPantetheinyl_Trfase_dom_sf"/>
</dbReference>
<dbReference type="GO" id="GO:0000287">
    <property type="term" value="F:magnesium ion binding"/>
    <property type="evidence" value="ECO:0007669"/>
    <property type="project" value="InterPro"/>
</dbReference>
<feature type="binding site" evidence="3">
    <location>
        <position position="122"/>
    </location>
    <ligand>
        <name>Mg(2+)</name>
        <dbReference type="ChEBI" id="CHEBI:18420"/>
    </ligand>
</feature>
<evidence type="ECO:0000256" key="1">
    <source>
        <dbReference type="ARBA" id="ARBA00022679"/>
    </source>
</evidence>
<keyword evidence="8" id="KW-1185">Reference proteome</keyword>
<dbReference type="EMBL" id="BMVG01000076">
    <property type="protein sequence ID" value="GHE16133.1"/>
    <property type="molecule type" value="Genomic_DNA"/>
</dbReference>
<feature type="binding site" evidence="2">
    <location>
        <position position="56"/>
    </location>
    <ligand>
        <name>CoA</name>
        <dbReference type="ChEBI" id="CHEBI:57287"/>
    </ligand>
</feature>
<feature type="binding site" evidence="2">
    <location>
        <position position="166"/>
    </location>
    <ligand>
        <name>CoA</name>
        <dbReference type="ChEBI" id="CHEBI:57287"/>
    </ligand>
</feature>
<dbReference type="InterPro" id="IPR041354">
    <property type="entry name" value="4PPT_N"/>
</dbReference>
<feature type="domain" description="4'-phosphopantetheinyl transferase N-terminal" evidence="6">
    <location>
        <begin position="45"/>
        <end position="111"/>
    </location>
</feature>
<feature type="binding site" evidence="2">
    <location>
        <position position="64"/>
    </location>
    <ligand>
        <name>CoA</name>
        <dbReference type="ChEBI" id="CHEBI:57287"/>
    </ligand>
</feature>
<evidence type="ECO:0000259" key="6">
    <source>
        <dbReference type="Pfam" id="PF17837"/>
    </source>
</evidence>
<dbReference type="Proteomes" id="UP000655443">
    <property type="component" value="Unassembled WGS sequence"/>
</dbReference>
<dbReference type="AlphaFoldDB" id="A0A918YU31"/>
<evidence type="ECO:0000256" key="2">
    <source>
        <dbReference type="PIRSR" id="PIRSR603542-1"/>
    </source>
</evidence>
<gene>
    <name evidence="7" type="ORF">GCM10010339_93040</name>
</gene>
<protein>
    <submittedName>
        <fullName evidence="7">4'-phosphopantetheinyl transferase</fullName>
    </submittedName>
</protein>
<organism evidence="7 8">
    <name type="scientific">Streptomyces alanosinicus</name>
    <dbReference type="NCBI Taxonomy" id="68171"/>
    <lineage>
        <taxon>Bacteria</taxon>
        <taxon>Bacillati</taxon>
        <taxon>Actinomycetota</taxon>
        <taxon>Actinomycetes</taxon>
        <taxon>Kitasatosporales</taxon>
        <taxon>Streptomycetaceae</taxon>
        <taxon>Streptomyces</taxon>
    </lineage>
</organism>
<feature type="region of interest" description="Disordered" evidence="4">
    <location>
        <begin position="16"/>
        <end position="41"/>
    </location>
</feature>
<dbReference type="SUPFAM" id="SSF56214">
    <property type="entry name" value="4'-phosphopantetheinyl transferase"/>
    <property type="match status" value="1"/>
</dbReference>
<dbReference type="PRINTS" id="PR01399">
    <property type="entry name" value="ENTSNTHTASED"/>
</dbReference>
<feature type="domain" description="4'-phosphopantetheinyl transferase" evidence="5">
    <location>
        <begin position="119"/>
        <end position="189"/>
    </location>
</feature>
<reference evidence="7" key="2">
    <citation type="submission" date="2020-09" db="EMBL/GenBank/DDBJ databases">
        <authorList>
            <person name="Sun Q."/>
            <person name="Ohkuma M."/>
        </authorList>
    </citation>
    <scope>NUCLEOTIDE SEQUENCE</scope>
    <source>
        <strain evidence="7">JCM 4714</strain>
    </source>
</reference>
<evidence type="ECO:0000259" key="5">
    <source>
        <dbReference type="Pfam" id="PF01648"/>
    </source>
</evidence>
<comment type="caution">
    <text evidence="7">The sequence shown here is derived from an EMBL/GenBank/DDBJ whole genome shotgun (WGS) entry which is preliminary data.</text>
</comment>
<feature type="binding site" evidence="2">
    <location>
        <begin position="100"/>
        <end position="101"/>
    </location>
    <ligand>
        <name>CoA</name>
        <dbReference type="ChEBI" id="CHEBI:57287"/>
    </ligand>
</feature>
<dbReference type="Pfam" id="PF17837">
    <property type="entry name" value="4PPT_N"/>
    <property type="match status" value="1"/>
</dbReference>
<dbReference type="GO" id="GO:0009239">
    <property type="term" value="P:enterobactin biosynthetic process"/>
    <property type="evidence" value="ECO:0007669"/>
    <property type="project" value="InterPro"/>
</dbReference>
<keyword evidence="3" id="KW-0479">Metal-binding</keyword>
<keyword evidence="1 7" id="KW-0808">Transferase</keyword>
<evidence type="ECO:0000313" key="8">
    <source>
        <dbReference type="Proteomes" id="UP000655443"/>
    </source>
</evidence>
<name>A0A918YU31_9ACTN</name>
<feature type="binding site" evidence="2">
    <location>
        <position position="180"/>
    </location>
    <ligand>
        <name>CoA</name>
        <dbReference type="ChEBI" id="CHEBI:57287"/>
    </ligand>
</feature>
<dbReference type="Gene3D" id="3.90.470.20">
    <property type="entry name" value="4'-phosphopantetheinyl transferase domain"/>
    <property type="match status" value="1"/>
</dbReference>
<comment type="cofactor">
    <cofactor evidence="3">
        <name>Mg(2+)</name>
        <dbReference type="ChEBI" id="CHEBI:18420"/>
    </cofactor>
</comment>
<feature type="binding site" evidence="3">
    <location>
        <position position="123"/>
    </location>
    <ligand>
        <name>Mg(2+)</name>
        <dbReference type="ChEBI" id="CHEBI:18420"/>
    </ligand>
</feature>
<feature type="binding site" evidence="2">
    <location>
        <position position="170"/>
    </location>
    <ligand>
        <name>CoA</name>
        <dbReference type="ChEBI" id="CHEBI:57287"/>
    </ligand>
</feature>
<evidence type="ECO:0000256" key="4">
    <source>
        <dbReference type="SAM" id="MobiDB-lite"/>
    </source>
</evidence>
<dbReference type="GO" id="GO:0005886">
    <property type="term" value="C:plasma membrane"/>
    <property type="evidence" value="ECO:0007669"/>
    <property type="project" value="TreeGrafter"/>
</dbReference>
<dbReference type="InterPro" id="IPR003542">
    <property type="entry name" value="Enbac_synth_compD-like"/>
</dbReference>
<sequence>MIASLLPPAARAAELLRVPPGSGPGSGPGTAPEPDGPSAALHPREAAHLEHALPKRRREFTATRVCARRALRALGIPPAPILPGSHGAPQWPAGVVGSLTHRRGYCAAAVARATDLLALGIDAEPNAPLPPAVVTTFALPEERRHLRAHPDHPGVHRDRLLFSAKESVYKAWFPLTQRVLRPQDIQIVLPGPPAGPAPRTGTFHAHVLAGAGPPASFAGRWLAHPDLILTAVAVPHPAPAREPG</sequence>
<evidence type="ECO:0000256" key="3">
    <source>
        <dbReference type="PIRSR" id="PIRSR603542-2"/>
    </source>
</evidence>
<proteinExistence type="predicted"/>
<evidence type="ECO:0000313" key="7">
    <source>
        <dbReference type="EMBL" id="GHE16133.1"/>
    </source>
</evidence>
<dbReference type="PANTHER" id="PTHR38096">
    <property type="entry name" value="ENTEROBACTIN SYNTHASE COMPONENT D"/>
    <property type="match status" value="1"/>
</dbReference>
<dbReference type="GO" id="GO:0008897">
    <property type="term" value="F:holo-[acyl-carrier-protein] synthase activity"/>
    <property type="evidence" value="ECO:0007669"/>
    <property type="project" value="InterPro"/>
</dbReference>
<reference evidence="7" key="1">
    <citation type="journal article" date="2014" name="Int. J. Syst. Evol. Microbiol.">
        <title>Complete genome sequence of Corynebacterium casei LMG S-19264T (=DSM 44701T), isolated from a smear-ripened cheese.</title>
        <authorList>
            <consortium name="US DOE Joint Genome Institute (JGI-PGF)"/>
            <person name="Walter F."/>
            <person name="Albersmeier A."/>
            <person name="Kalinowski J."/>
            <person name="Ruckert C."/>
        </authorList>
    </citation>
    <scope>NUCLEOTIDE SEQUENCE</scope>
    <source>
        <strain evidence="7">JCM 4714</strain>
    </source>
</reference>
<feature type="binding site" evidence="2">
    <location>
        <position position="122"/>
    </location>
    <ligand>
        <name>CoA</name>
        <dbReference type="ChEBI" id="CHEBI:57287"/>
    </ligand>
</feature>
<dbReference type="RefSeq" id="WP_229882551.1">
    <property type="nucleotide sequence ID" value="NZ_BMVG01000076.1"/>
</dbReference>
<keyword evidence="3" id="KW-0460">Magnesium</keyword>
<dbReference type="Pfam" id="PF01648">
    <property type="entry name" value="ACPS"/>
    <property type="match status" value="1"/>
</dbReference>
<feature type="binding site" evidence="3">
    <location>
        <position position="124"/>
    </location>
    <ligand>
        <name>Mg(2+)</name>
        <dbReference type="ChEBI" id="CHEBI:18420"/>
    </ligand>
</feature>
<dbReference type="PANTHER" id="PTHR38096:SF1">
    <property type="entry name" value="ENTEROBACTIN SYNTHASE COMPONENT D"/>
    <property type="match status" value="1"/>
</dbReference>
<dbReference type="GO" id="GO:0009366">
    <property type="term" value="C:enterobactin synthetase complex"/>
    <property type="evidence" value="ECO:0007669"/>
    <property type="project" value="InterPro"/>
</dbReference>
<dbReference type="InterPro" id="IPR008278">
    <property type="entry name" value="4-PPantetheinyl_Trfase_dom"/>
</dbReference>